<feature type="transmembrane region" description="Helical" evidence="13">
    <location>
        <begin position="332"/>
        <end position="354"/>
    </location>
</feature>
<dbReference type="Pfam" id="PF00060">
    <property type="entry name" value="Lig_chan"/>
    <property type="match status" value="1"/>
</dbReference>
<reference evidence="16 17" key="1">
    <citation type="journal article" date="2011" name="Cell">
        <title>The monarch butterfly genome yields insights into long-distance migration.</title>
        <authorList>
            <person name="Zhan S."/>
            <person name="Merlin C."/>
            <person name="Boore J.L."/>
            <person name="Reppert S.M."/>
        </authorList>
    </citation>
    <scope>NUCLEOTIDE SEQUENCE [LARGE SCALE GENOMIC DNA]</scope>
    <source>
        <strain evidence="16">F-2</strain>
    </source>
</reference>
<dbReference type="GO" id="GO:0050906">
    <property type="term" value="P:detection of stimulus involved in sensory perception"/>
    <property type="evidence" value="ECO:0007669"/>
    <property type="project" value="UniProtKB-ARBA"/>
</dbReference>
<evidence type="ECO:0000256" key="13">
    <source>
        <dbReference type="SAM" id="Phobius"/>
    </source>
</evidence>
<dbReference type="InterPro" id="IPR001320">
    <property type="entry name" value="Iontro_rcpt_C"/>
</dbReference>
<evidence type="ECO:0000256" key="1">
    <source>
        <dbReference type="ARBA" id="ARBA00004651"/>
    </source>
</evidence>
<keyword evidence="11" id="KW-1071">Ligand-gated ion channel</keyword>
<dbReference type="EMBL" id="AGBW02013325">
    <property type="protein sequence ID" value="OWR43605.1"/>
    <property type="molecule type" value="Genomic_DNA"/>
</dbReference>
<evidence type="ECO:0000256" key="4">
    <source>
        <dbReference type="ARBA" id="ARBA00022475"/>
    </source>
</evidence>
<keyword evidence="6 13" id="KW-1133">Transmembrane helix</keyword>
<dbReference type="PANTHER" id="PTHR42643">
    <property type="entry name" value="IONOTROPIC RECEPTOR 20A-RELATED"/>
    <property type="match status" value="1"/>
</dbReference>
<dbReference type="GO" id="GO:0005886">
    <property type="term" value="C:plasma membrane"/>
    <property type="evidence" value="ECO:0007669"/>
    <property type="project" value="UniProtKB-SubCell"/>
</dbReference>
<accession>A0A212EQ32</accession>
<comment type="similarity">
    <text evidence="2">Belongs to the glutamate-gated ion channel (TC 1.A.10.1) family.</text>
</comment>
<keyword evidence="8 13" id="KW-0472">Membrane</keyword>
<evidence type="ECO:0000256" key="7">
    <source>
        <dbReference type="ARBA" id="ARBA00023065"/>
    </source>
</evidence>
<dbReference type="Gene3D" id="3.40.190.10">
    <property type="entry name" value="Periplasmic binding protein-like II"/>
    <property type="match status" value="2"/>
</dbReference>
<evidence type="ECO:0000256" key="2">
    <source>
        <dbReference type="ARBA" id="ARBA00008685"/>
    </source>
</evidence>
<feature type="domain" description="Ionotropic glutamate receptor L-glutamate and glycine-binding" evidence="15">
    <location>
        <begin position="229"/>
        <end position="318"/>
    </location>
</feature>
<comment type="caution">
    <text evidence="16">The sequence shown here is derived from an EMBL/GenBank/DDBJ whole genome shotgun (WGS) entry which is preliminary data.</text>
</comment>
<dbReference type="PANTHER" id="PTHR42643:SF33">
    <property type="entry name" value="GLUTAMATE RECEPTOR 2-LIKE PROTEIN"/>
    <property type="match status" value="1"/>
</dbReference>
<name>A0A212EQ32_DANPL</name>
<dbReference type="InterPro" id="IPR052192">
    <property type="entry name" value="Insect_Ionotropic_Sensory_Rcpt"/>
</dbReference>
<organism evidence="16 17">
    <name type="scientific">Danaus plexippus plexippus</name>
    <dbReference type="NCBI Taxonomy" id="278856"/>
    <lineage>
        <taxon>Eukaryota</taxon>
        <taxon>Metazoa</taxon>
        <taxon>Ecdysozoa</taxon>
        <taxon>Arthropoda</taxon>
        <taxon>Hexapoda</taxon>
        <taxon>Insecta</taxon>
        <taxon>Pterygota</taxon>
        <taxon>Neoptera</taxon>
        <taxon>Endopterygota</taxon>
        <taxon>Lepidoptera</taxon>
        <taxon>Glossata</taxon>
        <taxon>Ditrysia</taxon>
        <taxon>Papilionoidea</taxon>
        <taxon>Nymphalidae</taxon>
        <taxon>Danainae</taxon>
        <taxon>Danaini</taxon>
        <taxon>Danaina</taxon>
        <taxon>Danaus</taxon>
        <taxon>Danaus</taxon>
    </lineage>
</organism>
<keyword evidence="7" id="KW-0406">Ion transport</keyword>
<gene>
    <name evidence="16" type="ORF">KGM_213704</name>
</gene>
<dbReference type="SUPFAM" id="SSF53850">
    <property type="entry name" value="Periplasmic binding protein-like II"/>
    <property type="match status" value="1"/>
</dbReference>
<keyword evidence="9 16" id="KW-0675">Receptor</keyword>
<dbReference type="InParanoid" id="A0A212EQ32"/>
<dbReference type="Pfam" id="PF10613">
    <property type="entry name" value="Lig_chan-Glu_bd"/>
    <property type="match status" value="1"/>
</dbReference>
<feature type="transmembrane region" description="Helical" evidence="13">
    <location>
        <begin position="394"/>
        <end position="415"/>
    </location>
</feature>
<comment type="subcellular location">
    <subcellularLocation>
        <location evidence="1">Cell membrane</location>
        <topology evidence="1">Multi-pass membrane protein</topology>
    </subcellularLocation>
</comment>
<keyword evidence="4" id="KW-1003">Cell membrane</keyword>
<evidence type="ECO:0000313" key="16">
    <source>
        <dbReference type="EMBL" id="OWR43605.1"/>
    </source>
</evidence>
<dbReference type="Gene3D" id="1.10.287.70">
    <property type="match status" value="1"/>
</dbReference>
<evidence type="ECO:0000256" key="10">
    <source>
        <dbReference type="ARBA" id="ARBA00023180"/>
    </source>
</evidence>
<evidence type="ECO:0000313" key="17">
    <source>
        <dbReference type="Proteomes" id="UP000007151"/>
    </source>
</evidence>
<evidence type="ECO:0000256" key="8">
    <source>
        <dbReference type="ARBA" id="ARBA00023136"/>
    </source>
</evidence>
<evidence type="ECO:0000256" key="12">
    <source>
        <dbReference type="ARBA" id="ARBA00023303"/>
    </source>
</evidence>
<evidence type="ECO:0000259" key="15">
    <source>
        <dbReference type="Pfam" id="PF10613"/>
    </source>
</evidence>
<proteinExistence type="inferred from homology"/>
<keyword evidence="17" id="KW-1185">Reference proteome</keyword>
<evidence type="ECO:0000256" key="9">
    <source>
        <dbReference type="ARBA" id="ARBA00023170"/>
    </source>
</evidence>
<sequence>MNTASYDWLIVSKSVFDFKTVSDILNKTEMRFDQNIVATFPDLGVQNIKTKRFCDENFVYKKNRKVRISNGNNLNETGFSSKRCITVYDCKKNEYDINYYKTTRRLLNLTRSQTYKSMGKLVSLYRTGLKFNSSRYFHPTNVSNFSINKEIEIIRHRYNLKTFHSNINVVQYFKVRYNSTLFVSYLGVWSQNQSMALVESPFPTEARNFMGEYFKVGRCNYSEHTQSASDNEGPSAPELLDDVLQTLSIRLNATSVTRYYGKLGFRTYEGAWTGLLGALIDGSVDIALEPVTAMSSHHDVMDFIFPISKTMCSIYIRHHETSAVRDIFLAPFSFRLIVCVFSVVLIAATIFILIHRVTAAYIKIRHMSCMEGLIWSTGILCQQGGSWTPPNPSASILLIVCLLFALVIYNSYAAFITSVLSVRVASVGSVADVLQSSSFKIGYIKNSADQIVFDGR</sequence>
<dbReference type="AlphaFoldDB" id="A0A212EQ32"/>
<dbReference type="KEGG" id="dpl:KGM_213704"/>
<protein>
    <submittedName>
        <fullName evidence="16">Glutamate receptor 1</fullName>
    </submittedName>
</protein>
<evidence type="ECO:0000259" key="14">
    <source>
        <dbReference type="Pfam" id="PF00060"/>
    </source>
</evidence>
<evidence type="ECO:0000256" key="6">
    <source>
        <dbReference type="ARBA" id="ARBA00022989"/>
    </source>
</evidence>
<dbReference type="GO" id="GO:0015276">
    <property type="term" value="F:ligand-gated monoatomic ion channel activity"/>
    <property type="evidence" value="ECO:0007669"/>
    <property type="project" value="InterPro"/>
</dbReference>
<evidence type="ECO:0000256" key="11">
    <source>
        <dbReference type="ARBA" id="ARBA00023286"/>
    </source>
</evidence>
<keyword evidence="10" id="KW-0325">Glycoprotein</keyword>
<keyword evidence="12" id="KW-0407">Ion channel</keyword>
<keyword evidence="3" id="KW-0813">Transport</keyword>
<evidence type="ECO:0000256" key="3">
    <source>
        <dbReference type="ARBA" id="ARBA00022448"/>
    </source>
</evidence>
<feature type="domain" description="Ionotropic glutamate receptor C-terminal" evidence="14">
    <location>
        <begin position="338"/>
        <end position="432"/>
    </location>
</feature>
<dbReference type="eggNOG" id="KOG1052">
    <property type="taxonomic scope" value="Eukaryota"/>
</dbReference>
<dbReference type="Proteomes" id="UP000007151">
    <property type="component" value="Unassembled WGS sequence"/>
</dbReference>
<dbReference type="InterPro" id="IPR019594">
    <property type="entry name" value="Glu/Gly-bd"/>
</dbReference>
<keyword evidence="5 13" id="KW-0812">Transmembrane</keyword>
<evidence type="ECO:0000256" key="5">
    <source>
        <dbReference type="ARBA" id="ARBA00022692"/>
    </source>
</evidence>